<dbReference type="Proteomes" id="UP000232323">
    <property type="component" value="Unassembled WGS sequence"/>
</dbReference>
<keyword evidence="3" id="KW-1185">Reference proteome</keyword>
<dbReference type="EMBL" id="BEGY01000183">
    <property type="protein sequence ID" value="GAX85659.1"/>
    <property type="molecule type" value="Genomic_DNA"/>
</dbReference>
<gene>
    <name evidence="2" type="ORF">CEUSTIGMA_g13074.t1</name>
</gene>
<feature type="transmembrane region" description="Helical" evidence="1">
    <location>
        <begin position="70"/>
        <end position="88"/>
    </location>
</feature>
<sequence>MATNPLVVLFLPSLYIVGALFSLLQFQVLIALIGKGVLELKKIPSLSSLLPFVVGLNDYLVKVFGPAQKFVPQPTHVLLVALMMAVIIHTERMRR</sequence>
<name>A0A250XRT8_9CHLO</name>
<dbReference type="OrthoDB" id="528491at2759"/>
<reference evidence="2 3" key="1">
    <citation type="submission" date="2017-08" db="EMBL/GenBank/DDBJ databases">
        <title>Acidophilic green algal genome provides insights into adaptation to an acidic environment.</title>
        <authorList>
            <person name="Hirooka S."/>
            <person name="Hirose Y."/>
            <person name="Kanesaki Y."/>
            <person name="Higuchi S."/>
            <person name="Fujiwara T."/>
            <person name="Onuma R."/>
            <person name="Era A."/>
            <person name="Ohbayashi R."/>
            <person name="Uzuka A."/>
            <person name="Nozaki H."/>
            <person name="Yoshikawa H."/>
            <person name="Miyagishima S.Y."/>
        </authorList>
    </citation>
    <scope>NUCLEOTIDE SEQUENCE [LARGE SCALE GENOMIC DNA]</scope>
    <source>
        <strain evidence="2 3">NIES-2499</strain>
    </source>
</reference>
<accession>A0A250XRT8</accession>
<keyword evidence="1" id="KW-0472">Membrane</keyword>
<evidence type="ECO:0000256" key="1">
    <source>
        <dbReference type="SAM" id="Phobius"/>
    </source>
</evidence>
<keyword evidence="1" id="KW-1133">Transmembrane helix</keyword>
<protein>
    <submittedName>
        <fullName evidence="2">Uncharacterized protein</fullName>
    </submittedName>
</protein>
<evidence type="ECO:0000313" key="2">
    <source>
        <dbReference type="EMBL" id="GAX85659.1"/>
    </source>
</evidence>
<keyword evidence="1" id="KW-0812">Transmembrane</keyword>
<feature type="transmembrane region" description="Helical" evidence="1">
    <location>
        <begin position="6"/>
        <end position="34"/>
    </location>
</feature>
<comment type="caution">
    <text evidence="2">The sequence shown here is derived from an EMBL/GenBank/DDBJ whole genome shotgun (WGS) entry which is preliminary data.</text>
</comment>
<organism evidence="2 3">
    <name type="scientific">Chlamydomonas eustigma</name>
    <dbReference type="NCBI Taxonomy" id="1157962"/>
    <lineage>
        <taxon>Eukaryota</taxon>
        <taxon>Viridiplantae</taxon>
        <taxon>Chlorophyta</taxon>
        <taxon>core chlorophytes</taxon>
        <taxon>Chlorophyceae</taxon>
        <taxon>CS clade</taxon>
        <taxon>Chlamydomonadales</taxon>
        <taxon>Chlamydomonadaceae</taxon>
        <taxon>Chlamydomonas</taxon>
    </lineage>
</organism>
<proteinExistence type="predicted"/>
<evidence type="ECO:0000313" key="3">
    <source>
        <dbReference type="Proteomes" id="UP000232323"/>
    </source>
</evidence>
<dbReference type="AlphaFoldDB" id="A0A250XRT8"/>